<dbReference type="GO" id="GO:0005975">
    <property type="term" value="P:carbohydrate metabolic process"/>
    <property type="evidence" value="ECO:0007669"/>
    <property type="project" value="InterPro"/>
</dbReference>
<dbReference type="OrthoDB" id="65569at2759"/>
<comment type="caution">
    <text evidence="3">The sequence shown here is derived from an EMBL/GenBank/DDBJ whole genome shotgun (WGS) entry which is preliminary data.</text>
</comment>
<dbReference type="Pfam" id="PF00232">
    <property type="entry name" value="Glyco_hydro_1"/>
    <property type="match status" value="1"/>
</dbReference>
<dbReference type="Proteomes" id="UP000266272">
    <property type="component" value="Unassembled WGS sequence"/>
</dbReference>
<accession>A0A395NJP6</accession>
<evidence type="ECO:0000256" key="2">
    <source>
        <dbReference type="SAM" id="SignalP"/>
    </source>
</evidence>
<dbReference type="GO" id="GO:0008422">
    <property type="term" value="F:beta-glucosidase activity"/>
    <property type="evidence" value="ECO:0007669"/>
    <property type="project" value="TreeGrafter"/>
</dbReference>
<dbReference type="Gene3D" id="3.20.20.80">
    <property type="entry name" value="Glycosidases"/>
    <property type="match status" value="1"/>
</dbReference>
<dbReference type="STRING" id="490622.A0A395NJP6"/>
<keyword evidence="2" id="KW-0732">Signal</keyword>
<organism evidence="3 4">
    <name type="scientific">Trichoderma arundinaceum</name>
    <dbReference type="NCBI Taxonomy" id="490622"/>
    <lineage>
        <taxon>Eukaryota</taxon>
        <taxon>Fungi</taxon>
        <taxon>Dikarya</taxon>
        <taxon>Ascomycota</taxon>
        <taxon>Pezizomycotina</taxon>
        <taxon>Sordariomycetes</taxon>
        <taxon>Hypocreomycetidae</taxon>
        <taxon>Hypocreales</taxon>
        <taxon>Hypocreaceae</taxon>
        <taxon>Trichoderma</taxon>
    </lineage>
</organism>
<comment type="similarity">
    <text evidence="1">Belongs to the glycosyl hydrolase 1 family.</text>
</comment>
<dbReference type="InterPro" id="IPR017853">
    <property type="entry name" value="GH"/>
</dbReference>
<dbReference type="InterPro" id="IPR001360">
    <property type="entry name" value="Glyco_hydro_1"/>
</dbReference>
<reference evidence="3 4" key="1">
    <citation type="journal article" date="2018" name="PLoS Pathog.">
        <title>Evolution of structural diversity of trichothecenes, a family of toxins produced by plant pathogenic and entomopathogenic fungi.</title>
        <authorList>
            <person name="Proctor R.H."/>
            <person name="McCormick S.P."/>
            <person name="Kim H.S."/>
            <person name="Cardoza R.E."/>
            <person name="Stanley A.M."/>
            <person name="Lindo L."/>
            <person name="Kelly A."/>
            <person name="Brown D.W."/>
            <person name="Lee T."/>
            <person name="Vaughan M.M."/>
            <person name="Alexander N.J."/>
            <person name="Busman M."/>
            <person name="Gutierrez S."/>
        </authorList>
    </citation>
    <scope>NUCLEOTIDE SEQUENCE [LARGE SCALE GENOMIC DNA]</scope>
    <source>
        <strain evidence="3 4">IBT 40837</strain>
    </source>
</reference>
<gene>
    <name evidence="3" type="ORF">TARUN_6178</name>
</gene>
<feature type="chain" id="PRO_5017306482" evidence="2">
    <location>
        <begin position="20"/>
        <end position="258"/>
    </location>
</feature>
<evidence type="ECO:0000313" key="3">
    <source>
        <dbReference type="EMBL" id="RFU76063.1"/>
    </source>
</evidence>
<feature type="signal peptide" evidence="2">
    <location>
        <begin position="1"/>
        <end position="19"/>
    </location>
</feature>
<protein>
    <submittedName>
        <fullName evidence="3">Glycoside hydrolase</fullName>
    </submittedName>
</protein>
<sequence>MRSKILLSLFAVFSTLGNAQQKYVLTTGPTARSQCSATSSVSPTFSFSSFAFTQSDTYRYAILIPSPTSTKTFAAPFSALSSLIPSVPTTTWGSWDPNTTVTATDFHNKYGSASWSALWENVRPFLTNFTSTGIYSTTVSPTPVPSAELILPPRDYFGPTDCYHFPDNFIYGVAGSASQIEGAISHEGKAPSSADIIAKKLPSQDYVTNENYYLYKQDIERLAAIGVKYYSFSIPWTRILPFAVPGSPVNRQAIDHYN</sequence>
<dbReference type="AlphaFoldDB" id="A0A395NJP6"/>
<dbReference type="SUPFAM" id="SSF51445">
    <property type="entry name" value="(Trans)glycosidases"/>
    <property type="match status" value="1"/>
</dbReference>
<dbReference type="EMBL" id="PXOA01000385">
    <property type="protein sequence ID" value="RFU76063.1"/>
    <property type="molecule type" value="Genomic_DNA"/>
</dbReference>
<dbReference type="PANTHER" id="PTHR10353">
    <property type="entry name" value="GLYCOSYL HYDROLASE"/>
    <property type="match status" value="1"/>
</dbReference>
<keyword evidence="4" id="KW-1185">Reference proteome</keyword>
<name>A0A395NJP6_TRIAR</name>
<evidence type="ECO:0000313" key="4">
    <source>
        <dbReference type="Proteomes" id="UP000266272"/>
    </source>
</evidence>
<keyword evidence="3" id="KW-0378">Hydrolase</keyword>
<evidence type="ECO:0000256" key="1">
    <source>
        <dbReference type="RuleBase" id="RU003690"/>
    </source>
</evidence>
<proteinExistence type="inferred from homology"/>
<dbReference type="PANTHER" id="PTHR10353:SF53">
    <property type="entry name" value="BETA-1,4-GLUCOSIDASE (EUROFUNG)"/>
    <property type="match status" value="1"/>
</dbReference>